<evidence type="ECO:0000259" key="9">
    <source>
        <dbReference type="PROSITE" id="PS51383"/>
    </source>
</evidence>
<feature type="domain" description="YjeF C-terminal" evidence="9">
    <location>
        <begin position="10"/>
        <end position="325"/>
    </location>
</feature>
<organism evidence="10 11">
    <name type="scientific">[Candida] railenensis</name>
    <dbReference type="NCBI Taxonomy" id="45579"/>
    <lineage>
        <taxon>Eukaryota</taxon>
        <taxon>Fungi</taxon>
        <taxon>Dikarya</taxon>
        <taxon>Ascomycota</taxon>
        <taxon>Saccharomycotina</taxon>
        <taxon>Pichiomycetes</taxon>
        <taxon>Debaryomycetaceae</taxon>
        <taxon>Kurtzmaniella</taxon>
    </lineage>
</organism>
<evidence type="ECO:0000313" key="10">
    <source>
        <dbReference type="EMBL" id="CAH2355323.1"/>
    </source>
</evidence>
<dbReference type="HAMAP" id="MF_01965">
    <property type="entry name" value="NADHX_dehydratase"/>
    <property type="match status" value="1"/>
</dbReference>
<keyword evidence="8" id="KW-0963">Cytoplasm</keyword>
<evidence type="ECO:0000256" key="4">
    <source>
        <dbReference type="ARBA" id="ARBA00022857"/>
    </source>
</evidence>
<gene>
    <name evidence="10" type="ORF">CLIB1423_24S01090</name>
</gene>
<dbReference type="GO" id="GO:0110051">
    <property type="term" value="P:metabolite repair"/>
    <property type="evidence" value="ECO:0007669"/>
    <property type="project" value="TreeGrafter"/>
</dbReference>
<keyword evidence="1 8" id="KW-0597">Phosphoprotein</keyword>
<accession>A0A9P0QVG7</accession>
<evidence type="ECO:0000313" key="11">
    <source>
        <dbReference type="Proteomes" id="UP000837801"/>
    </source>
</evidence>
<proteinExistence type="inferred from homology"/>
<dbReference type="GO" id="GO:0005524">
    <property type="term" value="F:ATP binding"/>
    <property type="evidence" value="ECO:0007669"/>
    <property type="project" value="UniProtKB-KW"/>
</dbReference>
<comment type="caution">
    <text evidence="10">The sequence shown here is derived from an EMBL/GenBank/DDBJ whole genome shotgun (WGS) entry which is preliminary data.</text>
</comment>
<dbReference type="GO" id="GO:0046496">
    <property type="term" value="P:nicotinamide nucleotide metabolic process"/>
    <property type="evidence" value="ECO:0007669"/>
    <property type="project" value="UniProtKB-UniRule"/>
</dbReference>
<dbReference type="PROSITE" id="PS51383">
    <property type="entry name" value="YJEF_C_3"/>
    <property type="match status" value="1"/>
</dbReference>
<dbReference type="Proteomes" id="UP000837801">
    <property type="component" value="Unassembled WGS sequence"/>
</dbReference>
<keyword evidence="4" id="KW-0521">NADP</keyword>
<comment type="catalytic activity">
    <reaction evidence="7 8">
        <text>(6S)-NADPHX + ATP = ADP + phosphate + NADPH + H(+)</text>
        <dbReference type="Rhea" id="RHEA:32231"/>
        <dbReference type="ChEBI" id="CHEBI:15378"/>
        <dbReference type="ChEBI" id="CHEBI:30616"/>
        <dbReference type="ChEBI" id="CHEBI:43474"/>
        <dbReference type="ChEBI" id="CHEBI:57783"/>
        <dbReference type="ChEBI" id="CHEBI:64076"/>
        <dbReference type="ChEBI" id="CHEBI:456216"/>
        <dbReference type="EC" id="4.2.1.93"/>
    </reaction>
</comment>
<comment type="similarity">
    <text evidence="8">Belongs to the NnrD/CARKD family.</text>
</comment>
<name>A0A9P0QVG7_9ASCO</name>
<keyword evidence="5 8" id="KW-0520">NAD</keyword>
<dbReference type="GO" id="GO:0047453">
    <property type="term" value="F:ATP-dependent NAD(P)H-hydrate dehydratase activity"/>
    <property type="evidence" value="ECO:0007669"/>
    <property type="project" value="UniProtKB-UniRule"/>
</dbReference>
<dbReference type="Pfam" id="PF01256">
    <property type="entry name" value="Carb_kinase"/>
    <property type="match status" value="1"/>
</dbReference>
<feature type="binding site" evidence="8">
    <location>
        <begin position="179"/>
        <end position="185"/>
    </location>
    <ligand>
        <name>(6S)-NADPHX</name>
        <dbReference type="ChEBI" id="CHEBI:64076"/>
    </ligand>
</feature>
<dbReference type="PANTHER" id="PTHR12592">
    <property type="entry name" value="ATP-DEPENDENT (S)-NAD(P)H-HYDRATE DEHYDRATASE FAMILY MEMBER"/>
    <property type="match status" value="1"/>
</dbReference>
<reference evidence="10" key="1">
    <citation type="submission" date="2022-03" db="EMBL/GenBank/DDBJ databases">
        <authorList>
            <person name="Legras J.-L."/>
            <person name="Devillers H."/>
            <person name="Grondin C."/>
        </authorList>
    </citation>
    <scope>NUCLEOTIDE SEQUENCE</scope>
    <source>
        <strain evidence="10">CLIB 1423</strain>
    </source>
</reference>
<feature type="binding site" evidence="8">
    <location>
        <begin position="220"/>
        <end position="224"/>
    </location>
    <ligand>
        <name>ATP</name>
        <dbReference type="ChEBI" id="CHEBI:30616"/>
    </ligand>
</feature>
<dbReference type="CDD" id="cd01171">
    <property type="entry name" value="YXKO-related"/>
    <property type="match status" value="1"/>
</dbReference>
<comment type="cofactor">
    <cofactor evidence="8">
        <name>Mg(2+)</name>
        <dbReference type="ChEBI" id="CHEBI:18420"/>
    </cofactor>
</comment>
<dbReference type="EMBL" id="CAKXYY010000024">
    <property type="protein sequence ID" value="CAH2355323.1"/>
    <property type="molecule type" value="Genomic_DNA"/>
</dbReference>
<dbReference type="Gene3D" id="3.40.1190.20">
    <property type="match status" value="1"/>
</dbReference>
<evidence type="ECO:0000256" key="6">
    <source>
        <dbReference type="ARBA" id="ARBA00023239"/>
    </source>
</evidence>
<dbReference type="PANTHER" id="PTHR12592:SF0">
    <property type="entry name" value="ATP-DEPENDENT (S)-NAD(P)H-HYDRATE DEHYDRATASE"/>
    <property type="match status" value="1"/>
</dbReference>
<sequence length="333" mass="36446">MFASKSKSELLKLSQKIVQPLFSNFHKGQAGRIAVIGGCEDYTGAPFFSAQSAALVGCDLSHIICEKNAATVIKSYSPDLMVHPYLLDSSHYADDDANFNSIIEDSVLPKVISLLNRIHLVIIGPGFGRDPLMLKTLSRIIEEVKVLNLPLILDADALYLVSQQPKLIANYPKAIITPNVVEFERLVKAVLGDVDLEKLSPLDVTKALSTKLGGVTIVRKGGEDMFVKGDLAISNDSEGSVRRVGGQGDTLTGTIGTFLIWSKNYENKLWGDRDDDLTSDELTLLACFAGSTLVREASRKAFRRYGRSMQTSNIHEFLGESYAKLFSDSTLNL</sequence>
<protein>
    <recommendedName>
        <fullName evidence="8">ATP-dependent (S)-NAD(P)H-hydrate dehydratase</fullName>
        <ecNumber evidence="8">4.2.1.93</ecNumber>
    </recommendedName>
    <alternativeName>
        <fullName evidence="8">ATP-dependent NAD(P)HX dehydratase</fullName>
    </alternativeName>
</protein>
<keyword evidence="6 8" id="KW-0456">Lyase</keyword>
<dbReference type="InterPro" id="IPR017953">
    <property type="entry name" value="Carbohydrate_kinase_pred_CS"/>
</dbReference>
<dbReference type="InterPro" id="IPR029056">
    <property type="entry name" value="Ribokinase-like"/>
</dbReference>
<evidence type="ECO:0000256" key="7">
    <source>
        <dbReference type="ARBA" id="ARBA00047472"/>
    </source>
</evidence>
<feature type="binding site" evidence="8">
    <location>
        <position position="126"/>
    </location>
    <ligand>
        <name>(6S)-NADPHX</name>
        <dbReference type="ChEBI" id="CHEBI:64076"/>
    </ligand>
</feature>
<evidence type="ECO:0000256" key="8">
    <source>
        <dbReference type="HAMAP-Rule" id="MF_03157"/>
    </source>
</evidence>
<keyword evidence="2 8" id="KW-0547">Nucleotide-binding</keyword>
<evidence type="ECO:0000256" key="3">
    <source>
        <dbReference type="ARBA" id="ARBA00022840"/>
    </source>
</evidence>
<dbReference type="OrthoDB" id="8110916at2759"/>
<comment type="catalytic activity">
    <reaction evidence="8">
        <text>(6S)-NADHX + ATP = ADP + phosphate + NADH + H(+)</text>
        <dbReference type="Rhea" id="RHEA:19017"/>
        <dbReference type="ChEBI" id="CHEBI:15378"/>
        <dbReference type="ChEBI" id="CHEBI:30616"/>
        <dbReference type="ChEBI" id="CHEBI:43474"/>
        <dbReference type="ChEBI" id="CHEBI:57945"/>
        <dbReference type="ChEBI" id="CHEBI:64074"/>
        <dbReference type="ChEBI" id="CHEBI:456216"/>
        <dbReference type="EC" id="4.2.1.93"/>
    </reaction>
</comment>
<dbReference type="AlphaFoldDB" id="A0A9P0QVG7"/>
<dbReference type="InterPro" id="IPR000631">
    <property type="entry name" value="CARKD"/>
</dbReference>
<dbReference type="FunFam" id="3.40.1190.20:FF:000023">
    <property type="entry name" value="ATP-dependent (S)-NAD(P)H-hydrate dehydratase"/>
    <property type="match status" value="1"/>
</dbReference>
<evidence type="ECO:0000256" key="2">
    <source>
        <dbReference type="ARBA" id="ARBA00022741"/>
    </source>
</evidence>
<comment type="function">
    <text evidence="8">Catalyzes the dehydration of the S-form of NAD(P)HX at the expense of ATP, which is converted to ADP. Together with NAD(P)HX epimerase, which catalyzes the epimerization of the S- and R-forms, the enzyme allows the repair of both epimers of NAD(P)HX, a damaged form of NAD(P)H that is a result of enzymatic or heat-dependent hydration.</text>
</comment>
<feature type="binding site" evidence="8">
    <location>
        <position position="249"/>
    </location>
    <ligand>
        <name>(6S)-NADPHX</name>
        <dbReference type="ChEBI" id="CHEBI:64076"/>
    </ligand>
</feature>
<evidence type="ECO:0000256" key="1">
    <source>
        <dbReference type="ARBA" id="ARBA00022553"/>
    </source>
</evidence>
<evidence type="ECO:0000256" key="5">
    <source>
        <dbReference type="ARBA" id="ARBA00023027"/>
    </source>
</evidence>
<feature type="binding site" evidence="8">
    <location>
        <begin position="239"/>
        <end position="248"/>
    </location>
    <ligand>
        <name>ATP</name>
        <dbReference type="ChEBI" id="CHEBI:30616"/>
    </ligand>
</feature>
<dbReference type="EC" id="4.2.1.93" evidence="8"/>
<dbReference type="PROSITE" id="PS01050">
    <property type="entry name" value="YJEF_C_2"/>
    <property type="match status" value="1"/>
</dbReference>
<keyword evidence="3 8" id="KW-0067">ATP-binding</keyword>
<dbReference type="GO" id="GO:0005737">
    <property type="term" value="C:cytoplasm"/>
    <property type="evidence" value="ECO:0007669"/>
    <property type="project" value="UniProtKB-SubCell"/>
</dbReference>
<keyword evidence="11" id="KW-1185">Reference proteome</keyword>
<dbReference type="NCBIfam" id="TIGR00196">
    <property type="entry name" value="yjeF_cterm"/>
    <property type="match status" value="1"/>
</dbReference>
<dbReference type="SUPFAM" id="SSF53613">
    <property type="entry name" value="Ribokinase-like"/>
    <property type="match status" value="1"/>
</dbReference>
<comment type="subcellular location">
    <subcellularLocation>
        <location evidence="8">Cytoplasm</location>
    </subcellularLocation>
</comment>